<name>A0ABQ5FJP8_9ASTR</name>
<evidence type="ECO:0000313" key="2">
    <source>
        <dbReference type="Proteomes" id="UP001151760"/>
    </source>
</evidence>
<evidence type="ECO:0008006" key="3">
    <source>
        <dbReference type="Google" id="ProtNLM"/>
    </source>
</evidence>
<reference evidence="1" key="2">
    <citation type="submission" date="2022-01" db="EMBL/GenBank/DDBJ databases">
        <authorList>
            <person name="Yamashiro T."/>
            <person name="Shiraishi A."/>
            <person name="Satake H."/>
            <person name="Nakayama K."/>
        </authorList>
    </citation>
    <scope>NUCLEOTIDE SEQUENCE</scope>
</reference>
<sequence>MPQDVPSTSDRRLIELENHVQTLDGCLSCSDTSHPSNKITNYDLALYDNESWNDPSDFTKPVKAIALPQDVSMNKITTLCEICSGPHGTQYCMEDSEQACVDYASSRTNEMGGKGFTLNQGPRSFNDSTNTWKDKPNFNWERTQTFTNPQNESISIYSSSYQLRLEKALLDFNSN</sequence>
<accession>A0ABQ5FJP8</accession>
<evidence type="ECO:0000313" key="1">
    <source>
        <dbReference type="EMBL" id="GJT63535.1"/>
    </source>
</evidence>
<keyword evidence="2" id="KW-1185">Reference proteome</keyword>
<proteinExistence type="predicted"/>
<comment type="caution">
    <text evidence="1">The sequence shown here is derived from an EMBL/GenBank/DDBJ whole genome shotgun (WGS) entry which is preliminary data.</text>
</comment>
<protein>
    <recommendedName>
        <fullName evidence="3">MAK10-like protein</fullName>
    </recommendedName>
</protein>
<reference evidence="1" key="1">
    <citation type="journal article" date="2022" name="Int. J. Mol. Sci.">
        <title>Draft Genome of Tanacetum Coccineum: Genomic Comparison of Closely Related Tanacetum-Family Plants.</title>
        <authorList>
            <person name="Yamashiro T."/>
            <person name="Shiraishi A."/>
            <person name="Nakayama K."/>
            <person name="Satake H."/>
        </authorList>
    </citation>
    <scope>NUCLEOTIDE SEQUENCE</scope>
</reference>
<organism evidence="1 2">
    <name type="scientific">Tanacetum coccineum</name>
    <dbReference type="NCBI Taxonomy" id="301880"/>
    <lineage>
        <taxon>Eukaryota</taxon>
        <taxon>Viridiplantae</taxon>
        <taxon>Streptophyta</taxon>
        <taxon>Embryophyta</taxon>
        <taxon>Tracheophyta</taxon>
        <taxon>Spermatophyta</taxon>
        <taxon>Magnoliopsida</taxon>
        <taxon>eudicotyledons</taxon>
        <taxon>Gunneridae</taxon>
        <taxon>Pentapetalae</taxon>
        <taxon>asterids</taxon>
        <taxon>campanulids</taxon>
        <taxon>Asterales</taxon>
        <taxon>Asteraceae</taxon>
        <taxon>Asteroideae</taxon>
        <taxon>Anthemideae</taxon>
        <taxon>Anthemidinae</taxon>
        <taxon>Tanacetum</taxon>
    </lineage>
</organism>
<dbReference type="Proteomes" id="UP001151760">
    <property type="component" value="Unassembled WGS sequence"/>
</dbReference>
<gene>
    <name evidence="1" type="ORF">Tco_1007068</name>
</gene>
<dbReference type="EMBL" id="BQNB010017468">
    <property type="protein sequence ID" value="GJT63535.1"/>
    <property type="molecule type" value="Genomic_DNA"/>
</dbReference>